<accession>A0ABT5ZEG2</accession>
<proteinExistence type="predicted"/>
<protein>
    <submittedName>
        <fullName evidence="1">Uncharacterized protein</fullName>
    </submittedName>
</protein>
<dbReference type="EMBL" id="JARHTQ010000058">
    <property type="protein sequence ID" value="MDF2261420.1"/>
    <property type="molecule type" value="Genomic_DNA"/>
</dbReference>
<sequence length="62" mass="7146">MISTTEACALPAPHVARMARAQQEIRRLTGRGRLSPQQRLELAEWQREWVAAWRESQYVIAA</sequence>
<dbReference type="RefSeq" id="WP_275823029.1">
    <property type="nucleotide sequence ID" value="NZ_BAAANM010000007.1"/>
</dbReference>
<gene>
    <name evidence="1" type="ORF">P2L57_38605</name>
</gene>
<name>A0ABT5ZEG2_9ACTN</name>
<reference evidence="1 2" key="1">
    <citation type="submission" date="2023-03" db="EMBL/GenBank/DDBJ databases">
        <title>Draft genome sequence of type strain Streptomyces ferralitis JCM 14344.</title>
        <authorList>
            <person name="Klaysubun C."/>
            <person name="Duangmal K."/>
        </authorList>
    </citation>
    <scope>NUCLEOTIDE SEQUENCE [LARGE SCALE GENOMIC DNA]</scope>
    <source>
        <strain evidence="1 2">JCM 14344</strain>
    </source>
</reference>
<keyword evidence="2" id="KW-1185">Reference proteome</keyword>
<evidence type="ECO:0000313" key="1">
    <source>
        <dbReference type="EMBL" id="MDF2261420.1"/>
    </source>
</evidence>
<organism evidence="1 2">
    <name type="scientific">Streptantibioticus ferralitis</name>
    <dbReference type="NCBI Taxonomy" id="236510"/>
    <lineage>
        <taxon>Bacteria</taxon>
        <taxon>Bacillati</taxon>
        <taxon>Actinomycetota</taxon>
        <taxon>Actinomycetes</taxon>
        <taxon>Kitasatosporales</taxon>
        <taxon>Streptomycetaceae</taxon>
        <taxon>Streptantibioticus</taxon>
    </lineage>
</organism>
<comment type="caution">
    <text evidence="1">The sequence shown here is derived from an EMBL/GenBank/DDBJ whole genome shotgun (WGS) entry which is preliminary data.</text>
</comment>
<evidence type="ECO:0000313" key="2">
    <source>
        <dbReference type="Proteomes" id="UP001220022"/>
    </source>
</evidence>
<dbReference type="Proteomes" id="UP001220022">
    <property type="component" value="Unassembled WGS sequence"/>
</dbReference>